<proteinExistence type="predicted"/>
<evidence type="ECO:0000313" key="2">
    <source>
        <dbReference type="Proteomes" id="UP000054018"/>
    </source>
</evidence>
<evidence type="ECO:0000313" key="1">
    <source>
        <dbReference type="EMBL" id="KIK23480.1"/>
    </source>
</evidence>
<dbReference type="OrthoDB" id="9895617at2759"/>
<dbReference type="Proteomes" id="UP000054018">
    <property type="component" value="Unassembled WGS sequence"/>
</dbReference>
<reference evidence="2" key="2">
    <citation type="submission" date="2015-01" db="EMBL/GenBank/DDBJ databases">
        <title>Evolutionary Origins and Diversification of the Mycorrhizal Mutualists.</title>
        <authorList>
            <consortium name="DOE Joint Genome Institute"/>
            <consortium name="Mycorrhizal Genomics Consortium"/>
            <person name="Kohler A."/>
            <person name="Kuo A."/>
            <person name="Nagy L.G."/>
            <person name="Floudas D."/>
            <person name="Copeland A."/>
            <person name="Barry K.W."/>
            <person name="Cichocki N."/>
            <person name="Veneault-Fourrey C."/>
            <person name="LaButti K."/>
            <person name="Lindquist E.A."/>
            <person name="Lipzen A."/>
            <person name="Lundell T."/>
            <person name="Morin E."/>
            <person name="Murat C."/>
            <person name="Riley R."/>
            <person name="Ohm R."/>
            <person name="Sun H."/>
            <person name="Tunlid A."/>
            <person name="Henrissat B."/>
            <person name="Grigoriev I.V."/>
            <person name="Hibbett D.S."/>
            <person name="Martin F."/>
        </authorList>
    </citation>
    <scope>NUCLEOTIDE SEQUENCE [LARGE SCALE GENOMIC DNA]</scope>
    <source>
        <strain evidence="2">441</strain>
    </source>
</reference>
<keyword evidence="2" id="KW-1185">Reference proteome</keyword>
<dbReference type="EMBL" id="KN833725">
    <property type="protein sequence ID" value="KIK23480.1"/>
    <property type="molecule type" value="Genomic_DNA"/>
</dbReference>
<dbReference type="STRING" id="765257.A0A0C9YF58"/>
<protein>
    <submittedName>
        <fullName evidence="1">Uncharacterized protein</fullName>
    </submittedName>
</protein>
<dbReference type="Pfam" id="PF12585">
    <property type="entry name" value="DUF3759"/>
    <property type="match status" value="1"/>
</dbReference>
<reference evidence="1 2" key="1">
    <citation type="submission" date="2014-04" db="EMBL/GenBank/DDBJ databases">
        <authorList>
            <consortium name="DOE Joint Genome Institute"/>
            <person name="Kuo A."/>
            <person name="Kohler A."/>
            <person name="Costa M.D."/>
            <person name="Nagy L.G."/>
            <person name="Floudas D."/>
            <person name="Copeland A."/>
            <person name="Barry K.W."/>
            <person name="Cichocki N."/>
            <person name="Veneault-Fourrey C."/>
            <person name="LaButti K."/>
            <person name="Lindquist E.A."/>
            <person name="Lipzen A."/>
            <person name="Lundell T."/>
            <person name="Morin E."/>
            <person name="Murat C."/>
            <person name="Sun H."/>
            <person name="Tunlid A."/>
            <person name="Henrissat B."/>
            <person name="Grigoriev I.V."/>
            <person name="Hibbett D.S."/>
            <person name="Martin F."/>
            <person name="Nordberg H.P."/>
            <person name="Cantor M.N."/>
            <person name="Hua S.X."/>
        </authorList>
    </citation>
    <scope>NUCLEOTIDE SEQUENCE [LARGE SCALE GENOMIC DNA]</scope>
    <source>
        <strain evidence="1 2">441</strain>
    </source>
</reference>
<dbReference type="InterPro" id="IPR022234">
    <property type="entry name" value="DUF3759"/>
</dbReference>
<accession>A0A0C9YF58</accession>
<name>A0A0C9YF58_9AGAM</name>
<dbReference type="PANTHER" id="PTHR37450:SF1">
    <property type="entry name" value="CIPC PROTEIN"/>
    <property type="match status" value="1"/>
</dbReference>
<sequence length="117" mass="13849">MGHHHERRHHEQYHERHRGAYDDFYRAPHRAKLSHELIAAAAAYEAMKAYNDHVARAGHPPTHAKAKEIIAALTGMYVDRLIETKGLDMYDEYRDRHRLKQYAEGHGHGYVQQMYRY</sequence>
<dbReference type="AlphaFoldDB" id="A0A0C9YF58"/>
<dbReference type="PANTHER" id="PTHR37450">
    <property type="entry name" value="CIPC PROTEIN"/>
    <property type="match status" value="1"/>
</dbReference>
<organism evidence="1 2">
    <name type="scientific">Pisolithus microcarpus 441</name>
    <dbReference type="NCBI Taxonomy" id="765257"/>
    <lineage>
        <taxon>Eukaryota</taxon>
        <taxon>Fungi</taxon>
        <taxon>Dikarya</taxon>
        <taxon>Basidiomycota</taxon>
        <taxon>Agaricomycotina</taxon>
        <taxon>Agaricomycetes</taxon>
        <taxon>Agaricomycetidae</taxon>
        <taxon>Boletales</taxon>
        <taxon>Sclerodermatineae</taxon>
        <taxon>Pisolithaceae</taxon>
        <taxon>Pisolithus</taxon>
    </lineage>
</organism>
<dbReference type="HOGENOM" id="CLU_143683_2_0_1"/>
<gene>
    <name evidence="1" type="ORF">PISMIDRAFT_679176</name>
</gene>